<name>A0A0M2P4A6_STACC</name>
<dbReference type="InterPro" id="IPR019888">
    <property type="entry name" value="Tscrpt_reg_AsnC-like"/>
</dbReference>
<dbReference type="PROSITE" id="PS50956">
    <property type="entry name" value="HTH_ASNC_2"/>
    <property type="match status" value="1"/>
</dbReference>
<gene>
    <name evidence="5" type="ORF">UF66_0011</name>
</gene>
<reference evidence="5 6" key="1">
    <citation type="submission" date="2015-03" db="EMBL/GenBank/DDBJ databases">
        <title>Genome Assembly of Staphylococcus cohnii subsp. cohnii strain G22B2.</title>
        <authorList>
            <person name="Nair G."/>
            <person name="Kaur G."/>
            <person name="Khatri I."/>
            <person name="Singh N.K."/>
            <person name="Sathyabama S."/>
            <person name="Maurya S.K."/>
            <person name="Subramanian S."/>
            <person name="Agrewala J.N."/>
            <person name="Mayilraj S."/>
        </authorList>
    </citation>
    <scope>NUCLEOTIDE SEQUENCE [LARGE SCALE GENOMIC DNA]</scope>
    <source>
        <strain evidence="5 6">G22B2</strain>
    </source>
</reference>
<keyword evidence="2" id="KW-0238">DNA-binding</keyword>
<dbReference type="SUPFAM" id="SSF46785">
    <property type="entry name" value="Winged helix' DNA-binding domain"/>
    <property type="match status" value="1"/>
</dbReference>
<evidence type="ECO:0000256" key="1">
    <source>
        <dbReference type="ARBA" id="ARBA00023015"/>
    </source>
</evidence>
<dbReference type="SUPFAM" id="SSF54909">
    <property type="entry name" value="Dimeric alpha+beta barrel"/>
    <property type="match status" value="1"/>
</dbReference>
<evidence type="ECO:0000313" key="6">
    <source>
        <dbReference type="Proteomes" id="UP000034455"/>
    </source>
</evidence>
<dbReference type="PANTHER" id="PTHR30154">
    <property type="entry name" value="LEUCINE-RESPONSIVE REGULATORY PROTEIN"/>
    <property type="match status" value="1"/>
</dbReference>
<dbReference type="SMART" id="SM00344">
    <property type="entry name" value="HTH_ASNC"/>
    <property type="match status" value="1"/>
</dbReference>
<dbReference type="InterPro" id="IPR036388">
    <property type="entry name" value="WH-like_DNA-bd_sf"/>
</dbReference>
<feature type="domain" description="HTH asnC-type" evidence="4">
    <location>
        <begin position="1"/>
        <end position="62"/>
    </location>
</feature>
<sequence length="133" mass="15332">MDELDKKIISELKNNSKISMKKLGEKVNLTGQAATNRVKKLEDDNVITGYTIALNQDALNCKVHVFINIYTHKISHNSYLDFIQKESIFVMNNYKVIGDPCYLLECRFPNNDYLNAFLTRLNNHANYNVLMAI</sequence>
<dbReference type="InterPro" id="IPR036390">
    <property type="entry name" value="WH_DNA-bd_sf"/>
</dbReference>
<dbReference type="GO" id="GO:0005829">
    <property type="term" value="C:cytosol"/>
    <property type="evidence" value="ECO:0007669"/>
    <property type="project" value="TreeGrafter"/>
</dbReference>
<dbReference type="EMBL" id="LAKJ01000001">
    <property type="protein sequence ID" value="KKI65589.1"/>
    <property type="molecule type" value="Genomic_DNA"/>
</dbReference>
<comment type="caution">
    <text evidence="5">The sequence shown here is derived from an EMBL/GenBank/DDBJ whole genome shotgun (WGS) entry which is preliminary data.</text>
</comment>
<dbReference type="InterPro" id="IPR000485">
    <property type="entry name" value="AsnC-type_HTH_dom"/>
</dbReference>
<evidence type="ECO:0000313" key="5">
    <source>
        <dbReference type="EMBL" id="KKI65589.1"/>
    </source>
</evidence>
<dbReference type="GeneID" id="58097668"/>
<dbReference type="RefSeq" id="WP_019467810.1">
    <property type="nucleotide sequence ID" value="NZ_BKAS01000025.1"/>
</dbReference>
<dbReference type="GO" id="GO:0043200">
    <property type="term" value="P:response to amino acid"/>
    <property type="evidence" value="ECO:0007669"/>
    <property type="project" value="TreeGrafter"/>
</dbReference>
<dbReference type="Gene3D" id="3.30.70.920">
    <property type="match status" value="1"/>
</dbReference>
<protein>
    <submittedName>
        <fullName evidence="5">Transcriptional regulator, AsnC family</fullName>
    </submittedName>
</protein>
<dbReference type="InterPro" id="IPR011008">
    <property type="entry name" value="Dimeric_a/b-barrel"/>
</dbReference>
<dbReference type="AlphaFoldDB" id="A0A0M2P4A6"/>
<dbReference type="InterPro" id="IPR019887">
    <property type="entry name" value="Tscrpt_reg_AsnC/Lrp_C"/>
</dbReference>
<keyword evidence="3" id="KW-0804">Transcription</keyword>
<evidence type="ECO:0000256" key="3">
    <source>
        <dbReference type="ARBA" id="ARBA00023163"/>
    </source>
</evidence>
<dbReference type="GO" id="GO:0043565">
    <property type="term" value="F:sequence-specific DNA binding"/>
    <property type="evidence" value="ECO:0007669"/>
    <property type="project" value="InterPro"/>
</dbReference>
<evidence type="ECO:0000259" key="4">
    <source>
        <dbReference type="PROSITE" id="PS50956"/>
    </source>
</evidence>
<dbReference type="PANTHER" id="PTHR30154:SF55">
    <property type="entry name" value="HTH-TYPE TRANSCRIPTIONAL REGULATOR LRPB"/>
    <property type="match status" value="1"/>
</dbReference>
<keyword evidence="1" id="KW-0805">Transcription regulation</keyword>
<dbReference type="Proteomes" id="UP000034455">
    <property type="component" value="Unassembled WGS sequence"/>
</dbReference>
<proteinExistence type="predicted"/>
<dbReference type="Pfam" id="PF13412">
    <property type="entry name" value="HTH_24"/>
    <property type="match status" value="1"/>
</dbReference>
<dbReference type="Gene3D" id="1.10.10.10">
    <property type="entry name" value="Winged helix-like DNA-binding domain superfamily/Winged helix DNA-binding domain"/>
    <property type="match status" value="1"/>
</dbReference>
<dbReference type="PRINTS" id="PR00033">
    <property type="entry name" value="HTHASNC"/>
</dbReference>
<organism evidence="5 6">
    <name type="scientific">Staphylococcus cohnii subsp. cohnii</name>
    <dbReference type="NCBI Taxonomy" id="74704"/>
    <lineage>
        <taxon>Bacteria</taxon>
        <taxon>Bacillati</taxon>
        <taxon>Bacillota</taxon>
        <taxon>Bacilli</taxon>
        <taxon>Bacillales</taxon>
        <taxon>Staphylococcaceae</taxon>
        <taxon>Staphylococcus</taxon>
        <taxon>Staphylococcus cohnii species complex</taxon>
    </lineage>
</organism>
<evidence type="ECO:0000256" key="2">
    <source>
        <dbReference type="ARBA" id="ARBA00023125"/>
    </source>
</evidence>
<dbReference type="Pfam" id="PF01037">
    <property type="entry name" value="AsnC_trans_reg"/>
    <property type="match status" value="1"/>
</dbReference>
<dbReference type="PATRIC" id="fig|74704.6.peg.11"/>
<accession>A0A0M2P4A6</accession>